<keyword evidence="3" id="KW-1185">Reference proteome</keyword>
<dbReference type="InterPro" id="IPR034660">
    <property type="entry name" value="DinB/YfiT-like"/>
</dbReference>
<evidence type="ECO:0000313" key="2">
    <source>
        <dbReference type="EMBL" id="MFC5064604.1"/>
    </source>
</evidence>
<comment type="caution">
    <text evidence="2">The sequence shown here is derived from an EMBL/GenBank/DDBJ whole genome shotgun (WGS) entry which is preliminary data.</text>
</comment>
<dbReference type="NCBIfam" id="TIGR03083">
    <property type="entry name" value="maleylpyruvate isomerase family mycothiol-dependent enzyme"/>
    <property type="match status" value="1"/>
</dbReference>
<dbReference type="SUPFAM" id="SSF109854">
    <property type="entry name" value="DinB/YfiT-like putative metalloenzymes"/>
    <property type="match status" value="1"/>
</dbReference>
<reference evidence="3" key="1">
    <citation type="journal article" date="2019" name="Int. J. Syst. Evol. Microbiol.">
        <title>The Global Catalogue of Microorganisms (GCM) 10K type strain sequencing project: providing services to taxonomists for standard genome sequencing and annotation.</title>
        <authorList>
            <consortium name="The Broad Institute Genomics Platform"/>
            <consortium name="The Broad Institute Genome Sequencing Center for Infectious Disease"/>
            <person name="Wu L."/>
            <person name="Ma J."/>
        </authorList>
    </citation>
    <scope>NUCLEOTIDE SEQUENCE [LARGE SCALE GENOMIC DNA]</scope>
    <source>
        <strain evidence="3">CGMCC 4.7093</strain>
    </source>
</reference>
<dbReference type="EMBL" id="JBHSIV010000024">
    <property type="protein sequence ID" value="MFC5064604.1"/>
    <property type="molecule type" value="Genomic_DNA"/>
</dbReference>
<dbReference type="Pfam" id="PF11716">
    <property type="entry name" value="MDMPI_N"/>
    <property type="match status" value="1"/>
</dbReference>
<organism evidence="2 3">
    <name type="scientific">Actinomycetospora atypica</name>
    <dbReference type="NCBI Taxonomy" id="1290095"/>
    <lineage>
        <taxon>Bacteria</taxon>
        <taxon>Bacillati</taxon>
        <taxon>Actinomycetota</taxon>
        <taxon>Actinomycetes</taxon>
        <taxon>Pseudonocardiales</taxon>
        <taxon>Pseudonocardiaceae</taxon>
        <taxon>Actinomycetospora</taxon>
    </lineage>
</organism>
<name>A0ABV9YTC7_9PSEU</name>
<dbReference type="Gene3D" id="1.20.120.450">
    <property type="entry name" value="dinb family like domain"/>
    <property type="match status" value="1"/>
</dbReference>
<accession>A0ABV9YTC7</accession>
<gene>
    <name evidence="2" type="ORF">ACFPBZ_20445</name>
</gene>
<feature type="domain" description="Mycothiol-dependent maleylpyruvate isomerase metal-binding" evidence="1">
    <location>
        <begin position="23"/>
        <end position="167"/>
    </location>
</feature>
<dbReference type="Proteomes" id="UP001595947">
    <property type="component" value="Unassembled WGS sequence"/>
</dbReference>
<protein>
    <submittedName>
        <fullName evidence="2">Maleylpyruvate isomerase family mycothiol-dependent enzyme</fullName>
    </submittedName>
</protein>
<sequence length="249" mass="27268">MTTTSSSGFTRITRGEARVLASAEFERFAALAASLTPEERTTDTDCVGWTVRTMVLHVLGSADAQASPSVFLHQLRHGLPLNKEIDSHHWVDGLNELQVRERAGLGDDEVVAQLRAVGEKAVRGRFGTPLPLRYVPVPFGDPIGWKPVNYLLEVGFTRDVWAHRIDVHAAIGRPMELTRDHDGRLVADIVREWAELHGEAFDLHLTGVAGGTFSQGAGGEHVEMDALDFVRTLSGRLSGDGVMRHPLPL</sequence>
<dbReference type="InterPro" id="IPR017517">
    <property type="entry name" value="Maleyloyr_isom"/>
</dbReference>
<evidence type="ECO:0000259" key="1">
    <source>
        <dbReference type="Pfam" id="PF11716"/>
    </source>
</evidence>
<dbReference type="GO" id="GO:0016853">
    <property type="term" value="F:isomerase activity"/>
    <property type="evidence" value="ECO:0007669"/>
    <property type="project" value="UniProtKB-KW"/>
</dbReference>
<proteinExistence type="predicted"/>
<keyword evidence="2" id="KW-0413">Isomerase</keyword>
<dbReference type="InterPro" id="IPR024344">
    <property type="entry name" value="MDMPI_metal-binding"/>
</dbReference>
<evidence type="ECO:0000313" key="3">
    <source>
        <dbReference type="Proteomes" id="UP001595947"/>
    </source>
</evidence>
<dbReference type="RefSeq" id="WP_378037946.1">
    <property type="nucleotide sequence ID" value="NZ_JBHSIV010000024.1"/>
</dbReference>